<gene>
    <name evidence="1" type="ORF">OBBRIDRAFT_716031</name>
</gene>
<sequence length="89" mass="10563">ALIDLGAYAVFVNHRFARRHKLKTNELAQEIHVYNANRSRNRSYSIRQYVWLNVTVGEHHSCQAYLVTDLGEKDMFLSFRYLKKHNPEI</sequence>
<evidence type="ECO:0000313" key="1">
    <source>
        <dbReference type="EMBL" id="OCH89311.1"/>
    </source>
</evidence>
<feature type="non-terminal residue" evidence="1">
    <location>
        <position position="1"/>
    </location>
</feature>
<accession>A0A8E2AQY4</accession>
<dbReference type="CDD" id="cd00303">
    <property type="entry name" value="retropepsin_like"/>
    <property type="match status" value="1"/>
</dbReference>
<dbReference type="Proteomes" id="UP000250043">
    <property type="component" value="Unassembled WGS sequence"/>
</dbReference>
<dbReference type="InterPro" id="IPR021109">
    <property type="entry name" value="Peptidase_aspartic_dom_sf"/>
</dbReference>
<proteinExistence type="predicted"/>
<dbReference type="OrthoDB" id="2717878at2759"/>
<reference evidence="1 2" key="1">
    <citation type="submission" date="2016-07" db="EMBL/GenBank/DDBJ databases">
        <title>Draft genome of the white-rot fungus Obba rivulosa 3A-2.</title>
        <authorList>
            <consortium name="DOE Joint Genome Institute"/>
            <person name="Miettinen O."/>
            <person name="Riley R."/>
            <person name="Acob R."/>
            <person name="Barry K."/>
            <person name="Cullen D."/>
            <person name="De Vries R."/>
            <person name="Hainaut M."/>
            <person name="Hatakka A."/>
            <person name="Henrissat B."/>
            <person name="Hilden K."/>
            <person name="Kuo R."/>
            <person name="Labutti K."/>
            <person name="Lipzen A."/>
            <person name="Makela M.R."/>
            <person name="Sandor L."/>
            <person name="Spatafora J.W."/>
            <person name="Grigoriev I.V."/>
            <person name="Hibbett D.S."/>
        </authorList>
    </citation>
    <scope>NUCLEOTIDE SEQUENCE [LARGE SCALE GENOMIC DNA]</scope>
    <source>
        <strain evidence="1 2">3A-2</strain>
    </source>
</reference>
<dbReference type="AlphaFoldDB" id="A0A8E2AQY4"/>
<keyword evidence="2" id="KW-1185">Reference proteome</keyword>
<dbReference type="Gene3D" id="2.40.70.10">
    <property type="entry name" value="Acid Proteases"/>
    <property type="match status" value="1"/>
</dbReference>
<evidence type="ECO:0000313" key="2">
    <source>
        <dbReference type="Proteomes" id="UP000250043"/>
    </source>
</evidence>
<protein>
    <submittedName>
        <fullName evidence="1">Uncharacterized protein</fullName>
    </submittedName>
</protein>
<feature type="non-terminal residue" evidence="1">
    <location>
        <position position="89"/>
    </location>
</feature>
<dbReference type="EMBL" id="KV722429">
    <property type="protein sequence ID" value="OCH89311.1"/>
    <property type="molecule type" value="Genomic_DNA"/>
</dbReference>
<name>A0A8E2AQY4_9APHY</name>
<organism evidence="1 2">
    <name type="scientific">Obba rivulosa</name>
    <dbReference type="NCBI Taxonomy" id="1052685"/>
    <lineage>
        <taxon>Eukaryota</taxon>
        <taxon>Fungi</taxon>
        <taxon>Dikarya</taxon>
        <taxon>Basidiomycota</taxon>
        <taxon>Agaricomycotina</taxon>
        <taxon>Agaricomycetes</taxon>
        <taxon>Polyporales</taxon>
        <taxon>Gelatoporiaceae</taxon>
        <taxon>Obba</taxon>
    </lineage>
</organism>